<evidence type="ECO:0000313" key="2">
    <source>
        <dbReference type="Proteomes" id="UP001165289"/>
    </source>
</evidence>
<dbReference type="EMBL" id="JAKMXF010000055">
    <property type="protein sequence ID" value="KAI6659684.1"/>
    <property type="molecule type" value="Genomic_DNA"/>
</dbReference>
<organism evidence="1 2">
    <name type="scientific">Oopsacas minuta</name>
    <dbReference type="NCBI Taxonomy" id="111878"/>
    <lineage>
        <taxon>Eukaryota</taxon>
        <taxon>Metazoa</taxon>
        <taxon>Porifera</taxon>
        <taxon>Hexactinellida</taxon>
        <taxon>Hexasterophora</taxon>
        <taxon>Lyssacinosida</taxon>
        <taxon>Leucopsacidae</taxon>
        <taxon>Oopsacas</taxon>
    </lineage>
</organism>
<proteinExistence type="predicted"/>
<accession>A0AAV7KF07</accession>
<protein>
    <submittedName>
        <fullName evidence="1">Uncharacterized protein</fullName>
    </submittedName>
</protein>
<name>A0AAV7KF07_9METZ</name>
<reference evidence="1 2" key="1">
    <citation type="journal article" date="2023" name="BMC Biol.">
        <title>The compact genome of the sponge Oopsacas minuta (Hexactinellida) is lacking key metazoan core genes.</title>
        <authorList>
            <person name="Santini S."/>
            <person name="Schenkelaars Q."/>
            <person name="Jourda C."/>
            <person name="Duchesne M."/>
            <person name="Belahbib H."/>
            <person name="Rocher C."/>
            <person name="Selva M."/>
            <person name="Riesgo A."/>
            <person name="Vervoort M."/>
            <person name="Leys S.P."/>
            <person name="Kodjabachian L."/>
            <person name="Le Bivic A."/>
            <person name="Borchiellini C."/>
            <person name="Claverie J.M."/>
            <person name="Renard E."/>
        </authorList>
    </citation>
    <scope>NUCLEOTIDE SEQUENCE [LARGE SCALE GENOMIC DNA]</scope>
    <source>
        <strain evidence="1">SPO-2</strain>
    </source>
</reference>
<dbReference type="Proteomes" id="UP001165289">
    <property type="component" value="Unassembled WGS sequence"/>
</dbReference>
<sequence>MVRREPKNHYDDCYLCIPNIKDINCKNMCNLTYLNLESARRPVPHLDKVPIPASKLHLNDSDILQEAEVNSSDSDLEDPLLMVPQRFDQLELNNQMRLTSGKNLLGYWHLG</sequence>
<dbReference type="AlphaFoldDB" id="A0AAV7KF07"/>
<evidence type="ECO:0000313" key="1">
    <source>
        <dbReference type="EMBL" id="KAI6659684.1"/>
    </source>
</evidence>
<keyword evidence="2" id="KW-1185">Reference proteome</keyword>
<comment type="caution">
    <text evidence="1">The sequence shown here is derived from an EMBL/GenBank/DDBJ whole genome shotgun (WGS) entry which is preliminary data.</text>
</comment>
<gene>
    <name evidence="1" type="ORF">LOD99_14608</name>
</gene>